<keyword evidence="1" id="KW-0812">Transmembrane</keyword>
<accession>A0A0V1BC55</accession>
<gene>
    <name evidence="2" type="ORF">T01_12092</name>
</gene>
<evidence type="ECO:0000313" key="3">
    <source>
        <dbReference type="Proteomes" id="UP000054776"/>
    </source>
</evidence>
<evidence type="ECO:0000313" key="2">
    <source>
        <dbReference type="EMBL" id="KRY34471.1"/>
    </source>
</evidence>
<comment type="caution">
    <text evidence="2">The sequence shown here is derived from an EMBL/GenBank/DDBJ whole genome shotgun (WGS) entry which is preliminary data.</text>
</comment>
<name>A0A0V1BC55_TRISP</name>
<evidence type="ECO:0000256" key="1">
    <source>
        <dbReference type="SAM" id="Phobius"/>
    </source>
</evidence>
<organism evidence="2 3">
    <name type="scientific">Trichinella spiralis</name>
    <name type="common">Trichina worm</name>
    <dbReference type="NCBI Taxonomy" id="6334"/>
    <lineage>
        <taxon>Eukaryota</taxon>
        <taxon>Metazoa</taxon>
        <taxon>Ecdysozoa</taxon>
        <taxon>Nematoda</taxon>
        <taxon>Enoplea</taxon>
        <taxon>Dorylaimia</taxon>
        <taxon>Trichinellida</taxon>
        <taxon>Trichinellidae</taxon>
        <taxon>Trichinella</taxon>
    </lineage>
</organism>
<keyword evidence="1" id="KW-1133">Transmembrane helix</keyword>
<dbReference type="Proteomes" id="UP000054776">
    <property type="component" value="Unassembled WGS sequence"/>
</dbReference>
<dbReference type="AlphaFoldDB" id="A0A0V1BC55"/>
<sequence>MKKNFTVECLIKYPMGIVEIRLNGRRIGFPTACCANCSTVGTFEKENNGKLMTFRFLFFISLFNLNIRLVGKVIRMNRLPQKVHLFSTMSNYNSSDSLYYTLVSTVRRSAFFVLFNFPRGPINCLIYLHKVCSASDEKEM</sequence>
<dbReference type="EMBL" id="JYDH01000067">
    <property type="protein sequence ID" value="KRY34471.1"/>
    <property type="molecule type" value="Genomic_DNA"/>
</dbReference>
<dbReference type="InParanoid" id="A0A0V1BC55"/>
<feature type="transmembrane region" description="Helical" evidence="1">
    <location>
        <begin position="52"/>
        <end position="71"/>
    </location>
</feature>
<reference evidence="2 3" key="1">
    <citation type="submission" date="2015-01" db="EMBL/GenBank/DDBJ databases">
        <title>Evolution of Trichinella species and genotypes.</title>
        <authorList>
            <person name="Korhonen P.K."/>
            <person name="Edoardo P."/>
            <person name="Giuseppe L.R."/>
            <person name="Gasser R.B."/>
        </authorList>
    </citation>
    <scope>NUCLEOTIDE SEQUENCE [LARGE SCALE GENOMIC DNA]</scope>
    <source>
        <strain evidence="2">ISS3</strain>
    </source>
</reference>
<proteinExistence type="predicted"/>
<keyword evidence="1" id="KW-0472">Membrane</keyword>
<keyword evidence="3" id="KW-1185">Reference proteome</keyword>
<protein>
    <submittedName>
        <fullName evidence="2">Uncharacterized protein</fullName>
    </submittedName>
</protein>